<feature type="region of interest" description="Disordered" evidence="20">
    <location>
        <begin position="34"/>
        <end position="68"/>
    </location>
</feature>
<feature type="binding site" evidence="17">
    <location>
        <position position="560"/>
    </location>
    <ligand>
        <name>ATP</name>
        <dbReference type="ChEBI" id="CHEBI:30616"/>
    </ligand>
</feature>
<feature type="binding site" evidence="17">
    <location>
        <position position="988"/>
    </location>
    <ligand>
        <name>ATP</name>
        <dbReference type="ChEBI" id="CHEBI:30616"/>
    </ligand>
</feature>
<evidence type="ECO:0000313" key="23">
    <source>
        <dbReference type="EMBL" id="JAV77449.1"/>
    </source>
</evidence>
<evidence type="ECO:0000256" key="20">
    <source>
        <dbReference type="SAM" id="MobiDB-lite"/>
    </source>
</evidence>
<dbReference type="InterPro" id="IPR044492">
    <property type="entry name" value="P_typ_ATPase_HD_dom"/>
</dbReference>
<dbReference type="FunFam" id="3.40.1110.10:FF:000009">
    <property type="entry name" value="Phospholipid-transporting ATPase"/>
    <property type="match status" value="1"/>
</dbReference>
<feature type="binding site" evidence="18">
    <location>
        <position position="558"/>
    </location>
    <ligand>
        <name>Mg(2+)</name>
        <dbReference type="ChEBI" id="CHEBI:18420"/>
    </ligand>
</feature>
<dbReference type="PROSITE" id="PS00154">
    <property type="entry name" value="ATPASE_E1_E2"/>
    <property type="match status" value="1"/>
</dbReference>
<dbReference type="FunFam" id="3.40.50.1000:FF:000130">
    <property type="entry name" value="Phospholipid-transporting ATPase"/>
    <property type="match status" value="1"/>
</dbReference>
<comment type="subcellular location">
    <subcellularLocation>
        <location evidence="2">Endomembrane system</location>
        <topology evidence="2">Multi-pass membrane protein</topology>
    </subcellularLocation>
    <subcellularLocation>
        <location evidence="3">Endoplasmic reticulum membrane</location>
    </subcellularLocation>
    <subcellularLocation>
        <location evidence="19">Membrane</location>
        <topology evidence="19">Multi-pass membrane protein</topology>
    </subcellularLocation>
</comment>
<comment type="cofactor">
    <cofactor evidence="1 18">
        <name>Mg(2+)</name>
        <dbReference type="ChEBI" id="CHEBI:18420"/>
    </cofactor>
</comment>
<evidence type="ECO:0000256" key="10">
    <source>
        <dbReference type="ARBA" id="ARBA00022842"/>
    </source>
</evidence>
<feature type="binding site" evidence="17">
    <location>
        <position position="1133"/>
    </location>
    <ligand>
        <name>ATP</name>
        <dbReference type="ChEBI" id="CHEBI:30616"/>
    </ligand>
</feature>
<dbReference type="SUPFAM" id="SSF81660">
    <property type="entry name" value="Metal cation-transporting ATPase, ATP-binding domain N"/>
    <property type="match status" value="1"/>
</dbReference>
<dbReference type="Gene3D" id="3.40.1110.10">
    <property type="entry name" value="Calcium-transporting ATPase, cytoplasmic domain N"/>
    <property type="match status" value="2"/>
</dbReference>
<dbReference type="EMBL" id="GEZM01046175">
    <property type="protein sequence ID" value="JAV77449.1"/>
    <property type="molecule type" value="Transcribed_RNA"/>
</dbReference>
<feature type="binding site" evidence="17">
    <location>
        <position position="1103"/>
    </location>
    <ligand>
        <name>ATP</name>
        <dbReference type="ChEBI" id="CHEBI:30616"/>
    </ligand>
</feature>
<evidence type="ECO:0000256" key="11">
    <source>
        <dbReference type="ARBA" id="ARBA00022967"/>
    </source>
</evidence>
<feature type="binding site" evidence="17">
    <location>
        <position position="558"/>
    </location>
    <ligand>
        <name>ATP</name>
        <dbReference type="ChEBI" id="CHEBI:30616"/>
    </ligand>
</feature>
<evidence type="ECO:0000256" key="9">
    <source>
        <dbReference type="ARBA" id="ARBA00022840"/>
    </source>
</evidence>
<dbReference type="Pfam" id="PF16212">
    <property type="entry name" value="PhoLip_ATPase_C"/>
    <property type="match status" value="1"/>
</dbReference>
<feature type="region of interest" description="Disordered" evidence="20">
    <location>
        <begin position="678"/>
        <end position="717"/>
    </location>
</feature>
<dbReference type="GO" id="GO:0000287">
    <property type="term" value="F:magnesium ion binding"/>
    <property type="evidence" value="ECO:0007669"/>
    <property type="project" value="UniProtKB-UniRule"/>
</dbReference>
<comment type="similarity">
    <text evidence="4 19">Belongs to the cation transport ATPase (P-type) (TC 3.A.3) family. Type IV subfamily.</text>
</comment>
<dbReference type="InterPro" id="IPR008250">
    <property type="entry name" value="ATPase_P-typ_transduc_dom_A_sf"/>
</dbReference>
<evidence type="ECO:0000256" key="1">
    <source>
        <dbReference type="ARBA" id="ARBA00001946"/>
    </source>
</evidence>
<comment type="catalytic activity">
    <reaction evidence="15">
        <text>a beta-D-glucosyl-(1&lt;-&gt;1')-N-acylsphing-4-enine(out) + ATP + H2O = a beta-D-glucosyl-(1&lt;-&gt;1')-N-acylsphing-4-enine(in) + ADP + phosphate + H(+)</text>
        <dbReference type="Rhea" id="RHEA:66036"/>
        <dbReference type="ChEBI" id="CHEBI:15377"/>
        <dbReference type="ChEBI" id="CHEBI:15378"/>
        <dbReference type="ChEBI" id="CHEBI:22801"/>
        <dbReference type="ChEBI" id="CHEBI:30616"/>
        <dbReference type="ChEBI" id="CHEBI:43474"/>
        <dbReference type="ChEBI" id="CHEBI:456216"/>
    </reaction>
    <physiologicalReaction direction="left-to-right" evidence="15">
        <dbReference type="Rhea" id="RHEA:66037"/>
    </physiologicalReaction>
</comment>
<dbReference type="InterPro" id="IPR001757">
    <property type="entry name" value="P_typ_ATPase"/>
</dbReference>
<dbReference type="InterPro" id="IPR006539">
    <property type="entry name" value="P-type_ATPase_IV"/>
</dbReference>
<dbReference type="InterPro" id="IPR036412">
    <property type="entry name" value="HAD-like_sf"/>
</dbReference>
<feature type="binding site" evidence="17">
    <location>
        <position position="801"/>
    </location>
    <ligand>
        <name>ATP</name>
        <dbReference type="ChEBI" id="CHEBI:30616"/>
    </ligand>
</feature>
<feature type="transmembrane region" description="Helical" evidence="19">
    <location>
        <begin position="1298"/>
        <end position="1319"/>
    </location>
</feature>
<dbReference type="SUPFAM" id="SSF56784">
    <property type="entry name" value="HAD-like"/>
    <property type="match status" value="1"/>
</dbReference>
<evidence type="ECO:0000256" key="5">
    <source>
        <dbReference type="ARBA" id="ARBA00022692"/>
    </source>
</evidence>
<dbReference type="InterPro" id="IPR018303">
    <property type="entry name" value="ATPase_P-typ_P_site"/>
</dbReference>
<evidence type="ECO:0000256" key="19">
    <source>
        <dbReference type="RuleBase" id="RU362033"/>
    </source>
</evidence>
<keyword evidence="12 19" id="KW-1133">Transmembrane helix</keyword>
<dbReference type="Gene3D" id="1.20.1110.10">
    <property type="entry name" value="Calcium-transporting ATPase, transmembrane domain"/>
    <property type="match status" value="1"/>
</dbReference>
<sequence>MSNTLSGGENVRAAETTTDLLSVRGAQCATYTFPETKSPEVRGHGRSASHGGSTTLGGNVTAGAAGRPSALKMARGHQRAFSQGQITDSSAGLRPGHSRVGSKTDFILPPGHKEGENLASSGVKSSSKGHSRQASRSDSIYTLRRSLPPPLWQRLVCTLLRRSPRSEQEERYRIVVPNHTVPPKTPRKEHPNGNRPNNKVRTTKYTLLSFLPRNLLEQFHRVANLYFIFIVLLNWFPAINAFGKEIAMIPVLFVLGVTAVKDLFEDRRRHASDKRVNNSTCRIYQSEAARYKKVLWKELRVGDLIHLSNNEVVPADILLLRTSAPNGVCYIDTGHLDGETNLKQREVPRTFLKKQEIFEPSKFRSHIEVDAPTTKIYRFHGAMLHPSGAREVVGTENLLLRECLLKNTDYVEGIVVYAGHETKAMLNNGGPRYKRSALERQMNQDVFWCVLVLVILCVIGAVGCKLWLQAYNQIKEPFKLEASSESTEAFLAFWTYIIILQIMIPLSLYVTLEMCKIIQVYHIHHNVDLYDTETDKRVECRALNITEELGQVQYIFSDKTGTLTENRMIFRRCTIAGVDYNHHNLENEGRGAKASAALSVIINPKLKEDLDSQLSEQSTIAQQRHAARIQEFLLLLAVCNTVVCSHHPHCDLMNASGVIEAVSNVFATSGSARLNSIDCTDRDGQMHSTNDKYERLKESRSVTPSPPLNSHTHNDSLRATHVPSLTPINSVESSPNAEEIAQSCAIKSSFRPKLNISSLPFLGNKRNGNSCNLTDEQKAKLNCSTTLFDSKPIFEAESPDELALVDAAYSYNCRLLKRNPGSVIVDVPGEGILEYEILQVLPFDSYRKRMSIILRHPHTNEITVYCKGADSSILPNLAPIEDDSEQKQIINRTQQQLHTYASKGLRVLLMAKRILSFSEYTDWLAMHQEYQLLHENRDSKLRESYSMLERKLSLLGATGIEDRLQEGVPETLVSLVASGIVVWVLTGDKQETAINIAFSAKLFNSDMEILKIMARSKKAAEDTIKCYLTEIEECSESNGSDRRSQPSSSTSELLRRTRVNRKKYSRALVVDGKSLTYILDKRSNLTKHFLKLTTFCNSVLCCRATPLQKAYIVKVVKEELKMRTLAIGDGANDVSMIQTADVGIGISGQEGMQAVMAADFALSKFKYLERFLLVHGHWSYDRLARMVLYFFYKNAAFVFLIFWYQLYCGFSGAVMIDQMYLMLYNLLFTSLPPLAIGVYDQDSPEDLLRQKPYLYRKGRLGKVYRSFSFWLTLADALYQSLAIFFICVAVYMDTAIDIWEFGTTVTTICMFVMSCHVAIEIKSWTIIHVASIVISIGAFYVYSILYNSLCVNCFGLPSTYWVIQHAIISPTYWLSTLLSIVIALLPRLVFLVIKNTISPDDVTRALITYRRDNRRGEGFLVSWSRSTSASSIYRTTDSRNPNHTLTAVG</sequence>
<evidence type="ECO:0000256" key="14">
    <source>
        <dbReference type="ARBA" id="ARBA00034036"/>
    </source>
</evidence>
<feature type="binding site" evidence="17">
    <location>
        <position position="559"/>
    </location>
    <ligand>
        <name>ATP</name>
        <dbReference type="ChEBI" id="CHEBI:30616"/>
    </ligand>
</feature>
<evidence type="ECO:0000256" key="8">
    <source>
        <dbReference type="ARBA" id="ARBA00022824"/>
    </source>
</evidence>
<feature type="transmembrane region" description="Helical" evidence="19">
    <location>
        <begin position="490"/>
        <end position="512"/>
    </location>
</feature>
<evidence type="ECO:0000256" key="18">
    <source>
        <dbReference type="PIRSR" id="PIRSR606539-3"/>
    </source>
</evidence>
<keyword evidence="6 18" id="KW-0479">Metal-binding</keyword>
<dbReference type="Pfam" id="PF16209">
    <property type="entry name" value="PhoLip_ATPase_N"/>
    <property type="match status" value="1"/>
</dbReference>
<keyword evidence="8" id="KW-0256">Endoplasmic reticulum</keyword>
<feature type="region of interest" description="Disordered" evidence="20">
    <location>
        <begin position="179"/>
        <end position="199"/>
    </location>
</feature>
<dbReference type="SUPFAM" id="SSF81653">
    <property type="entry name" value="Calcium ATPase, transduction domain A"/>
    <property type="match status" value="1"/>
</dbReference>
<dbReference type="CDD" id="cd02073">
    <property type="entry name" value="P-type_ATPase_APLT_Dnf-like"/>
    <property type="match status" value="1"/>
</dbReference>
<feature type="binding site" evidence="17">
    <location>
        <position position="906"/>
    </location>
    <ligand>
        <name>ATP</name>
        <dbReference type="ChEBI" id="CHEBI:30616"/>
    </ligand>
</feature>
<organism evidence="23">
    <name type="scientific">Photinus pyralis</name>
    <name type="common">Common eastern firefly</name>
    <name type="synonym">Lampyris pyralis</name>
    <dbReference type="NCBI Taxonomy" id="7054"/>
    <lineage>
        <taxon>Eukaryota</taxon>
        <taxon>Metazoa</taxon>
        <taxon>Ecdysozoa</taxon>
        <taxon>Arthropoda</taxon>
        <taxon>Hexapoda</taxon>
        <taxon>Insecta</taxon>
        <taxon>Pterygota</taxon>
        <taxon>Neoptera</taxon>
        <taxon>Endopterygota</taxon>
        <taxon>Coleoptera</taxon>
        <taxon>Polyphaga</taxon>
        <taxon>Elateriformia</taxon>
        <taxon>Elateroidea</taxon>
        <taxon>Lampyridae</taxon>
        <taxon>Lampyrinae</taxon>
        <taxon>Photinus</taxon>
    </lineage>
</organism>
<protein>
    <recommendedName>
        <fullName evidence="19">Phospholipid-transporting ATPase</fullName>
        <ecNumber evidence="19">7.6.2.1</ecNumber>
    </recommendedName>
</protein>
<dbReference type="PANTHER" id="PTHR24092">
    <property type="entry name" value="PROBABLE PHOSPHOLIPID-TRANSPORTING ATPASE"/>
    <property type="match status" value="1"/>
</dbReference>
<dbReference type="FunFam" id="2.70.150.10:FF:000054">
    <property type="entry name" value="Phospholipid-transporting ATPase"/>
    <property type="match status" value="1"/>
</dbReference>
<feature type="domain" description="P-type ATPase C-terminal" evidence="22">
    <location>
        <begin position="1155"/>
        <end position="1399"/>
    </location>
</feature>
<feature type="binding site" evidence="18">
    <location>
        <position position="1133"/>
    </location>
    <ligand>
        <name>Mg(2+)</name>
        <dbReference type="ChEBI" id="CHEBI:18420"/>
    </ligand>
</feature>
<dbReference type="InterPro" id="IPR023299">
    <property type="entry name" value="ATPase_P-typ_cyto_dom_N"/>
</dbReference>
<keyword evidence="5 19" id="KW-0812">Transmembrane</keyword>
<dbReference type="GO" id="GO:0016887">
    <property type="term" value="F:ATP hydrolysis activity"/>
    <property type="evidence" value="ECO:0007669"/>
    <property type="project" value="InterPro"/>
</dbReference>
<reference evidence="23" key="1">
    <citation type="journal article" date="2016" name="Sci. Rep.">
        <title>Molecular characterization of firefly nuptial gifts: a multi-omics approach sheds light on postcopulatory sexual selection.</title>
        <authorList>
            <person name="Al-Wathiqui N."/>
            <person name="Fallon T.R."/>
            <person name="South A."/>
            <person name="Weng J.K."/>
            <person name="Lewis S.M."/>
        </authorList>
    </citation>
    <scope>NUCLEOTIDE SEQUENCE</scope>
</reference>
<comment type="catalytic activity">
    <reaction evidence="14 19">
        <text>ATP + H2O + phospholipidSide 1 = ADP + phosphate + phospholipidSide 2.</text>
        <dbReference type="EC" id="7.6.2.1"/>
    </reaction>
</comment>
<feature type="transmembrane region" description="Helical" evidence="19">
    <location>
        <begin position="1187"/>
        <end position="1207"/>
    </location>
</feature>
<dbReference type="GO" id="GO:0005524">
    <property type="term" value="F:ATP binding"/>
    <property type="evidence" value="ECO:0007669"/>
    <property type="project" value="UniProtKB-UniRule"/>
</dbReference>
<dbReference type="GO" id="GO:0140326">
    <property type="term" value="F:ATPase-coupled intramembrane lipid transporter activity"/>
    <property type="evidence" value="ECO:0007669"/>
    <property type="project" value="UniProtKB-EC"/>
</dbReference>
<evidence type="ECO:0000259" key="22">
    <source>
        <dbReference type="Pfam" id="PF16212"/>
    </source>
</evidence>
<dbReference type="InterPro" id="IPR032631">
    <property type="entry name" value="P-type_ATPase_N"/>
</dbReference>
<evidence type="ECO:0000256" key="2">
    <source>
        <dbReference type="ARBA" id="ARBA00004127"/>
    </source>
</evidence>
<dbReference type="Gene3D" id="3.40.50.1000">
    <property type="entry name" value="HAD superfamily/HAD-like"/>
    <property type="match status" value="2"/>
</dbReference>
<evidence type="ECO:0000256" key="6">
    <source>
        <dbReference type="ARBA" id="ARBA00022723"/>
    </source>
</evidence>
<feature type="domain" description="P-type ATPase N-terminal" evidence="21">
    <location>
        <begin position="194"/>
        <end position="246"/>
    </location>
</feature>
<keyword evidence="11 19" id="KW-1278">Translocase</keyword>
<feature type="compositionally biased region" description="Basic and acidic residues" evidence="20">
    <location>
        <begin position="679"/>
        <end position="700"/>
    </location>
</feature>
<dbReference type="InterPro" id="IPR032630">
    <property type="entry name" value="P_typ_ATPase_c"/>
</dbReference>
<feature type="binding site" evidence="18">
    <location>
        <position position="1129"/>
    </location>
    <ligand>
        <name>Mg(2+)</name>
        <dbReference type="ChEBI" id="CHEBI:18420"/>
    </ligand>
</feature>
<evidence type="ECO:0000256" key="3">
    <source>
        <dbReference type="ARBA" id="ARBA00004586"/>
    </source>
</evidence>
<accession>A0A1Y1LV15</accession>
<keyword evidence="10 18" id="KW-0460">Magnesium</keyword>
<feature type="transmembrane region" description="Helical" evidence="19">
    <location>
        <begin position="1267"/>
        <end position="1292"/>
    </location>
</feature>
<evidence type="ECO:0000256" key="15">
    <source>
        <dbReference type="ARBA" id="ARBA00050913"/>
    </source>
</evidence>
<feature type="binding site" evidence="17">
    <location>
        <position position="867"/>
    </location>
    <ligand>
        <name>ATP</name>
        <dbReference type="ChEBI" id="CHEBI:30616"/>
    </ligand>
</feature>
<evidence type="ECO:0000256" key="12">
    <source>
        <dbReference type="ARBA" id="ARBA00022989"/>
    </source>
</evidence>
<dbReference type="SFLD" id="SFLDG00002">
    <property type="entry name" value="C1.7:_P-type_atpase_like"/>
    <property type="match status" value="1"/>
</dbReference>
<dbReference type="SUPFAM" id="SSF81665">
    <property type="entry name" value="Calcium ATPase, transmembrane domain M"/>
    <property type="match status" value="1"/>
</dbReference>
<dbReference type="PANTHER" id="PTHR24092:SF218">
    <property type="entry name" value="PHOSPHOLIPID-TRANSPORTING ATPASE"/>
    <property type="match status" value="1"/>
</dbReference>
<dbReference type="SFLD" id="SFLDF00027">
    <property type="entry name" value="p-type_atpase"/>
    <property type="match status" value="1"/>
</dbReference>
<feature type="binding site" evidence="17">
    <location>
        <position position="1132"/>
    </location>
    <ligand>
        <name>ATP</name>
        <dbReference type="ChEBI" id="CHEBI:30616"/>
    </ligand>
</feature>
<keyword evidence="7 17" id="KW-0547">Nucleotide-binding</keyword>
<dbReference type="NCBIfam" id="TIGR01494">
    <property type="entry name" value="ATPase_P-type"/>
    <property type="match status" value="1"/>
</dbReference>
<dbReference type="SFLD" id="SFLDS00003">
    <property type="entry name" value="Haloacid_Dehalogenase"/>
    <property type="match status" value="1"/>
</dbReference>
<dbReference type="NCBIfam" id="TIGR01652">
    <property type="entry name" value="ATPase-Plipid"/>
    <property type="match status" value="2"/>
</dbReference>
<evidence type="ECO:0000259" key="21">
    <source>
        <dbReference type="Pfam" id="PF16209"/>
    </source>
</evidence>
<feature type="binding site" evidence="17">
    <location>
        <position position="843"/>
    </location>
    <ligand>
        <name>ATP</name>
        <dbReference type="ChEBI" id="CHEBI:30616"/>
    </ligand>
</feature>
<evidence type="ECO:0000256" key="17">
    <source>
        <dbReference type="PIRSR" id="PIRSR606539-2"/>
    </source>
</evidence>
<feature type="binding site" evidence="17">
    <location>
        <position position="987"/>
    </location>
    <ligand>
        <name>ATP</name>
        <dbReference type="ChEBI" id="CHEBI:30616"/>
    </ligand>
</feature>
<evidence type="ECO:0000256" key="13">
    <source>
        <dbReference type="ARBA" id="ARBA00023136"/>
    </source>
</evidence>
<dbReference type="InterPro" id="IPR023214">
    <property type="entry name" value="HAD_sf"/>
</dbReference>
<dbReference type="InterPro" id="IPR023298">
    <property type="entry name" value="ATPase_P-typ_TM_dom_sf"/>
</dbReference>
<dbReference type="GO" id="GO:0005886">
    <property type="term" value="C:plasma membrane"/>
    <property type="evidence" value="ECO:0007669"/>
    <property type="project" value="TreeGrafter"/>
</dbReference>
<keyword evidence="9 17" id="KW-0067">ATP-binding</keyword>
<feature type="binding site" evidence="17">
    <location>
        <position position="1109"/>
    </location>
    <ligand>
        <name>ATP</name>
        <dbReference type="ChEBI" id="CHEBI:30616"/>
    </ligand>
</feature>
<name>A0A1Y1LV15_PHOPY</name>
<evidence type="ECO:0000256" key="4">
    <source>
        <dbReference type="ARBA" id="ARBA00008109"/>
    </source>
</evidence>
<keyword evidence="13 19" id="KW-0472">Membrane</keyword>
<feature type="transmembrane region" description="Helical" evidence="19">
    <location>
        <begin position="1326"/>
        <end position="1346"/>
    </location>
</feature>
<evidence type="ECO:0000256" key="16">
    <source>
        <dbReference type="PIRSR" id="PIRSR606539-1"/>
    </source>
</evidence>
<dbReference type="FunFam" id="3.40.50.1000:FF:000001">
    <property type="entry name" value="Phospholipid-transporting ATPase IC"/>
    <property type="match status" value="1"/>
</dbReference>
<evidence type="ECO:0000256" key="7">
    <source>
        <dbReference type="ARBA" id="ARBA00022741"/>
    </source>
</evidence>
<feature type="transmembrane region" description="Helical" evidence="19">
    <location>
        <begin position="446"/>
        <end position="470"/>
    </location>
</feature>
<dbReference type="PRINTS" id="PR00119">
    <property type="entry name" value="CATATPASE"/>
</dbReference>
<feature type="binding site" evidence="18">
    <location>
        <position position="560"/>
    </location>
    <ligand>
        <name>Mg(2+)</name>
        <dbReference type="ChEBI" id="CHEBI:18420"/>
    </ligand>
</feature>
<dbReference type="GO" id="GO:0005789">
    <property type="term" value="C:endoplasmic reticulum membrane"/>
    <property type="evidence" value="ECO:0007669"/>
    <property type="project" value="UniProtKB-SubCell"/>
</dbReference>
<dbReference type="Gene3D" id="2.70.150.10">
    <property type="entry name" value="Calcium-transporting ATPase, cytoplasmic transduction domain A"/>
    <property type="match status" value="1"/>
</dbReference>
<feature type="transmembrane region" description="Helical" evidence="19">
    <location>
        <begin position="1366"/>
        <end position="1385"/>
    </location>
</feature>
<feature type="binding site" evidence="17">
    <location>
        <position position="986"/>
    </location>
    <ligand>
        <name>ATP</name>
        <dbReference type="ChEBI" id="CHEBI:30616"/>
    </ligand>
</feature>
<dbReference type="EC" id="7.6.2.1" evidence="19"/>
<feature type="region of interest" description="Disordered" evidence="20">
    <location>
        <begin position="82"/>
        <end position="140"/>
    </location>
</feature>
<dbReference type="Pfam" id="PF13246">
    <property type="entry name" value="Cation_ATPase"/>
    <property type="match status" value="1"/>
</dbReference>
<feature type="active site" description="4-aspartylphosphate intermediate" evidence="16">
    <location>
        <position position="558"/>
    </location>
</feature>
<dbReference type="GO" id="GO:0045332">
    <property type="term" value="P:phospholipid translocation"/>
    <property type="evidence" value="ECO:0007669"/>
    <property type="project" value="TreeGrafter"/>
</dbReference>
<proteinExistence type="inferred from homology"/>